<feature type="domain" description="MobA/VirD2-like nuclease" evidence="2">
    <location>
        <begin position="17"/>
        <end position="144"/>
    </location>
</feature>
<protein>
    <submittedName>
        <fullName evidence="3">Relaxase/Mobilisation nuclease domain-containing protein</fullName>
    </submittedName>
</protein>
<dbReference type="RefSeq" id="WP_090560187.1">
    <property type="nucleotide sequence ID" value="NZ_FNRA01000033.1"/>
</dbReference>
<evidence type="ECO:0000259" key="2">
    <source>
        <dbReference type="Pfam" id="PF03432"/>
    </source>
</evidence>
<sequence>MIGKVVIGKSFGGCVRYVVQKQDAQVLYGEGLRIENTDTMTHDLNMQRKINPALGNAVGHISLNWSAKDKDKLTPEIMLATAQEYLAKMKIRDTQVLIVQHKDRNHPHLHIIYNRVNNEGKTVSDQYQYKRNLQVCKELTVSQGFHLATGKAQVNREQLKGADKTKYQLYDMISKAIPMAKNWEQFEKILAKDNVSIQFKYKCTTDQVQGVSFGLNKQTFKGSEIDRSFSFGKLDARLNLGQQINKEVSRGKHYEKGEKNRAVYTPDHEGNQTPVVVSILKELLSPVYSAPDYGAPIPRKKKKKKKGRYPEVVISR</sequence>
<accession>A0A1H4HKZ7</accession>
<feature type="compositionally biased region" description="Basic residues" evidence="1">
    <location>
        <begin position="298"/>
        <end position="307"/>
    </location>
</feature>
<dbReference type="STRING" id="425514.SAMN05443550_1333"/>
<dbReference type="EMBL" id="FNRA01000033">
    <property type="protein sequence ID" value="SEB22351.1"/>
    <property type="molecule type" value="Genomic_DNA"/>
</dbReference>
<dbReference type="AlphaFoldDB" id="A0A1H4HKZ7"/>
<dbReference type="OrthoDB" id="1525197at2"/>
<dbReference type="Pfam" id="PF03432">
    <property type="entry name" value="Relaxase"/>
    <property type="match status" value="1"/>
</dbReference>
<keyword evidence="4" id="KW-1185">Reference proteome</keyword>
<evidence type="ECO:0000313" key="4">
    <source>
        <dbReference type="Proteomes" id="UP000198850"/>
    </source>
</evidence>
<proteinExistence type="predicted"/>
<dbReference type="InterPro" id="IPR005094">
    <property type="entry name" value="Endonuclease_MobA/VirD2"/>
</dbReference>
<organism evidence="3 4">
    <name type="scientific">Pedobacter hartonius</name>
    <dbReference type="NCBI Taxonomy" id="425514"/>
    <lineage>
        <taxon>Bacteria</taxon>
        <taxon>Pseudomonadati</taxon>
        <taxon>Bacteroidota</taxon>
        <taxon>Sphingobacteriia</taxon>
        <taxon>Sphingobacteriales</taxon>
        <taxon>Sphingobacteriaceae</taxon>
        <taxon>Pedobacter</taxon>
    </lineage>
</organism>
<feature type="region of interest" description="Disordered" evidence="1">
    <location>
        <begin position="291"/>
        <end position="316"/>
    </location>
</feature>
<evidence type="ECO:0000313" key="3">
    <source>
        <dbReference type="EMBL" id="SEB22351.1"/>
    </source>
</evidence>
<name>A0A1H4HKZ7_9SPHI</name>
<gene>
    <name evidence="3" type="ORF">SAMN05443550_1333</name>
</gene>
<reference evidence="3 4" key="1">
    <citation type="submission" date="2016-10" db="EMBL/GenBank/DDBJ databases">
        <authorList>
            <person name="de Groot N.N."/>
        </authorList>
    </citation>
    <scope>NUCLEOTIDE SEQUENCE [LARGE SCALE GENOMIC DNA]</scope>
    <source>
        <strain evidence="3 4">DSM 19033</strain>
    </source>
</reference>
<dbReference type="Proteomes" id="UP000198850">
    <property type="component" value="Unassembled WGS sequence"/>
</dbReference>
<evidence type="ECO:0000256" key="1">
    <source>
        <dbReference type="SAM" id="MobiDB-lite"/>
    </source>
</evidence>